<evidence type="ECO:0000313" key="16">
    <source>
        <dbReference type="Proteomes" id="UP000244128"/>
    </source>
</evidence>
<evidence type="ECO:0000256" key="2">
    <source>
        <dbReference type="ARBA" id="ARBA00004893"/>
    </source>
</evidence>
<comment type="catalytic activity">
    <reaction evidence="10">
        <text>nicotinate beta-D-ribonucleotide + CO2 + diphosphate = quinolinate + 5-phospho-alpha-D-ribose 1-diphosphate + 2 H(+)</text>
        <dbReference type="Rhea" id="RHEA:12733"/>
        <dbReference type="ChEBI" id="CHEBI:15378"/>
        <dbReference type="ChEBI" id="CHEBI:16526"/>
        <dbReference type="ChEBI" id="CHEBI:29959"/>
        <dbReference type="ChEBI" id="CHEBI:33019"/>
        <dbReference type="ChEBI" id="CHEBI:57502"/>
        <dbReference type="ChEBI" id="CHEBI:58017"/>
        <dbReference type="EC" id="2.4.2.19"/>
    </reaction>
</comment>
<dbReference type="Gene3D" id="3.90.1170.20">
    <property type="entry name" value="Quinolinate phosphoribosyl transferase, N-terminal domain"/>
    <property type="match status" value="1"/>
</dbReference>
<comment type="similarity">
    <text evidence="3 12">Belongs to the NadC/ModD family.</text>
</comment>
<dbReference type="FunFam" id="3.20.20.70:FF:000030">
    <property type="entry name" value="Nicotinate-nucleotide pyrophosphorylase, carboxylating"/>
    <property type="match status" value="1"/>
</dbReference>
<dbReference type="GO" id="GO:0005737">
    <property type="term" value="C:cytoplasm"/>
    <property type="evidence" value="ECO:0007669"/>
    <property type="project" value="TreeGrafter"/>
</dbReference>
<name>A0A2T5I295_9PROT</name>
<protein>
    <recommendedName>
        <fullName evidence="11">Probable nicotinate-nucleotide pyrophosphorylase [carboxylating]</fullName>
        <ecNumber evidence="5">2.4.2.19</ecNumber>
    </recommendedName>
    <alternativeName>
        <fullName evidence="9">Quinolinate phosphoribosyltransferase [decarboxylating]</fullName>
    </alternativeName>
</protein>
<dbReference type="AlphaFoldDB" id="A0A2T5I295"/>
<dbReference type="GO" id="GO:0004514">
    <property type="term" value="F:nicotinate-nucleotide diphosphorylase (carboxylating) activity"/>
    <property type="evidence" value="ECO:0007669"/>
    <property type="project" value="UniProtKB-EC"/>
</dbReference>
<evidence type="ECO:0000313" key="15">
    <source>
        <dbReference type="EMBL" id="PTQ77947.1"/>
    </source>
</evidence>
<feature type="domain" description="Quinolinate phosphoribosyl transferase N-terminal" evidence="14">
    <location>
        <begin position="25"/>
        <end position="108"/>
    </location>
</feature>
<evidence type="ECO:0000259" key="13">
    <source>
        <dbReference type="Pfam" id="PF01729"/>
    </source>
</evidence>
<evidence type="ECO:0000256" key="4">
    <source>
        <dbReference type="ARBA" id="ARBA00011218"/>
    </source>
</evidence>
<dbReference type="PIRSF" id="PIRSF006250">
    <property type="entry name" value="NadC_ModD"/>
    <property type="match status" value="1"/>
</dbReference>
<dbReference type="InterPro" id="IPR037128">
    <property type="entry name" value="Quinolinate_PRibosylTase_N_sf"/>
</dbReference>
<evidence type="ECO:0000256" key="7">
    <source>
        <dbReference type="ARBA" id="ARBA00022676"/>
    </source>
</evidence>
<evidence type="ECO:0000256" key="5">
    <source>
        <dbReference type="ARBA" id="ARBA00011944"/>
    </source>
</evidence>
<dbReference type="Gene3D" id="3.20.20.70">
    <property type="entry name" value="Aldolase class I"/>
    <property type="match status" value="1"/>
</dbReference>
<sequence>MLNLHDEIRANVQRALQEDIGSGDLTASLIPSGKILAATVISREAAVLCGMQWFEACFVSLAADTEIEWFAKDGDAVQAGQELCKIHGNARALLTAERSALNFLQLLSAVATQTKRYADAVAGTRAVIVDTRKTLPGLRLAQKYAVTCGGGVNHRVGLYDGILIKENHIIAAGGIQPALSRAREIAPQGVFIQIEVESLQELQEALAAGARMVLLDNFTLNQLADAVALARKQAGEAVILEASGNITLDNVRQVAETGVDRISIGSLTKNIQAIDLSMRFADPE</sequence>
<comment type="pathway">
    <text evidence="2">Cofactor biosynthesis; NAD(+) biosynthesis; nicotinate D-ribonucleotide from quinolinate: step 1/1.</text>
</comment>
<dbReference type="SUPFAM" id="SSF51690">
    <property type="entry name" value="Nicotinate/Quinolinate PRTase C-terminal domain-like"/>
    <property type="match status" value="1"/>
</dbReference>
<dbReference type="RefSeq" id="WP_107802638.1">
    <property type="nucleotide sequence ID" value="NZ_QAOI01000005.1"/>
</dbReference>
<reference evidence="15 16" key="1">
    <citation type="submission" date="2018-04" db="EMBL/GenBank/DDBJ databases">
        <title>Active sludge and wastewater microbial communities from Klosterneuburg, Austria.</title>
        <authorList>
            <person name="Wagner M."/>
        </authorList>
    </citation>
    <scope>NUCLEOTIDE SEQUENCE [LARGE SCALE GENOMIC DNA]</scope>
    <source>
        <strain evidence="15 16">Nm49</strain>
    </source>
</reference>
<proteinExistence type="inferred from homology"/>
<comment type="caution">
    <text evidence="15">The sequence shown here is derived from an EMBL/GenBank/DDBJ whole genome shotgun (WGS) entry which is preliminary data.</text>
</comment>
<dbReference type="Pfam" id="PF01729">
    <property type="entry name" value="QRPTase_C"/>
    <property type="match status" value="1"/>
</dbReference>
<comment type="subunit">
    <text evidence="4">Hexamer formed by 3 homodimers.</text>
</comment>
<gene>
    <name evidence="15" type="ORF">C8R26_105124</name>
</gene>
<accession>A0A2T5I295</accession>
<dbReference type="InterPro" id="IPR022412">
    <property type="entry name" value="Quinolinate_PRibosylTrfase_N"/>
</dbReference>
<dbReference type="GO" id="GO:0009435">
    <property type="term" value="P:NAD+ biosynthetic process"/>
    <property type="evidence" value="ECO:0007669"/>
    <property type="project" value="UniProtKB-UniPathway"/>
</dbReference>
<dbReference type="FunFam" id="3.90.1170.20:FF:000001">
    <property type="entry name" value="Nicotinate-nucleotide diphosphorylase (Carboxylating)"/>
    <property type="match status" value="1"/>
</dbReference>
<evidence type="ECO:0000256" key="10">
    <source>
        <dbReference type="ARBA" id="ARBA00047445"/>
    </source>
</evidence>
<evidence type="ECO:0000256" key="6">
    <source>
        <dbReference type="ARBA" id="ARBA00022642"/>
    </source>
</evidence>
<dbReference type="InterPro" id="IPR004393">
    <property type="entry name" value="NadC"/>
</dbReference>
<feature type="domain" description="Quinolinate phosphoribosyl transferase C-terminal" evidence="13">
    <location>
        <begin position="110"/>
        <end position="279"/>
    </location>
</feature>
<evidence type="ECO:0000259" key="14">
    <source>
        <dbReference type="Pfam" id="PF02749"/>
    </source>
</evidence>
<evidence type="ECO:0000256" key="8">
    <source>
        <dbReference type="ARBA" id="ARBA00022679"/>
    </source>
</evidence>
<dbReference type="InterPro" id="IPR027277">
    <property type="entry name" value="NadC/ModD"/>
</dbReference>
<evidence type="ECO:0000256" key="3">
    <source>
        <dbReference type="ARBA" id="ARBA00009400"/>
    </source>
</evidence>
<comment type="function">
    <text evidence="1">Involved in the catabolism of quinolinic acid (QA).</text>
</comment>
<keyword evidence="6" id="KW-0662">Pyridine nucleotide biosynthesis</keyword>
<dbReference type="Pfam" id="PF02749">
    <property type="entry name" value="QRPTase_N"/>
    <property type="match status" value="1"/>
</dbReference>
<evidence type="ECO:0000256" key="12">
    <source>
        <dbReference type="PIRNR" id="PIRNR006250"/>
    </source>
</evidence>
<keyword evidence="8 12" id="KW-0808">Transferase</keyword>
<dbReference type="InterPro" id="IPR002638">
    <property type="entry name" value="Quinolinate_PRibosylTrfase_C"/>
</dbReference>
<evidence type="ECO:0000256" key="9">
    <source>
        <dbReference type="ARBA" id="ARBA00033102"/>
    </source>
</evidence>
<dbReference type="EMBL" id="QAOI01000005">
    <property type="protein sequence ID" value="PTQ77947.1"/>
    <property type="molecule type" value="Genomic_DNA"/>
</dbReference>
<dbReference type="CDD" id="cd01572">
    <property type="entry name" value="QPRTase"/>
    <property type="match status" value="1"/>
</dbReference>
<dbReference type="UniPathway" id="UPA00253">
    <property type="reaction ID" value="UER00331"/>
</dbReference>
<dbReference type="EC" id="2.4.2.19" evidence="5"/>
<dbReference type="SUPFAM" id="SSF54675">
    <property type="entry name" value="Nicotinate/Quinolinate PRTase N-terminal domain-like"/>
    <property type="match status" value="1"/>
</dbReference>
<organism evidence="15 16">
    <name type="scientific">Nitrosomonas oligotropha</name>
    <dbReference type="NCBI Taxonomy" id="42354"/>
    <lineage>
        <taxon>Bacteria</taxon>
        <taxon>Pseudomonadati</taxon>
        <taxon>Pseudomonadota</taxon>
        <taxon>Betaproteobacteria</taxon>
        <taxon>Nitrosomonadales</taxon>
        <taxon>Nitrosomonadaceae</taxon>
        <taxon>Nitrosomonas</taxon>
    </lineage>
</organism>
<evidence type="ECO:0000256" key="1">
    <source>
        <dbReference type="ARBA" id="ARBA00003237"/>
    </source>
</evidence>
<dbReference type="InterPro" id="IPR036068">
    <property type="entry name" value="Nicotinate_pribotase-like_C"/>
</dbReference>
<dbReference type="InterPro" id="IPR013785">
    <property type="entry name" value="Aldolase_TIM"/>
</dbReference>
<dbReference type="GO" id="GO:0034213">
    <property type="term" value="P:quinolinate catabolic process"/>
    <property type="evidence" value="ECO:0007669"/>
    <property type="project" value="TreeGrafter"/>
</dbReference>
<dbReference type="Proteomes" id="UP000244128">
    <property type="component" value="Unassembled WGS sequence"/>
</dbReference>
<keyword evidence="7 12" id="KW-0328">Glycosyltransferase</keyword>
<dbReference type="NCBIfam" id="TIGR00078">
    <property type="entry name" value="nadC"/>
    <property type="match status" value="1"/>
</dbReference>
<dbReference type="PANTHER" id="PTHR32179:SF3">
    <property type="entry name" value="NICOTINATE-NUCLEOTIDE PYROPHOSPHORYLASE [CARBOXYLATING]"/>
    <property type="match status" value="1"/>
</dbReference>
<dbReference type="PANTHER" id="PTHR32179">
    <property type="entry name" value="NICOTINATE-NUCLEOTIDE PYROPHOSPHORYLASE [CARBOXYLATING]"/>
    <property type="match status" value="1"/>
</dbReference>
<evidence type="ECO:0000256" key="11">
    <source>
        <dbReference type="ARBA" id="ARBA00069173"/>
    </source>
</evidence>